<feature type="transmembrane region" description="Helical" evidence="2">
    <location>
        <begin position="71"/>
        <end position="93"/>
    </location>
</feature>
<comment type="caution">
    <text evidence="3">The sequence shown here is derived from an EMBL/GenBank/DDBJ whole genome shotgun (WGS) entry which is preliminary data.</text>
</comment>
<keyword evidence="4" id="KW-1185">Reference proteome</keyword>
<feature type="compositionally biased region" description="Basic and acidic residues" evidence="1">
    <location>
        <begin position="1"/>
        <end position="23"/>
    </location>
</feature>
<proteinExistence type="predicted"/>
<dbReference type="Proteomes" id="UP000323142">
    <property type="component" value="Unassembled WGS sequence"/>
</dbReference>
<dbReference type="EMBL" id="VUOA01000044">
    <property type="protein sequence ID" value="KAA2234747.1"/>
    <property type="molecule type" value="Genomic_DNA"/>
</dbReference>
<accession>A0A5B2V937</accession>
<gene>
    <name evidence="3" type="ORF">F0L46_23035</name>
</gene>
<evidence type="ECO:0000256" key="1">
    <source>
        <dbReference type="SAM" id="MobiDB-lite"/>
    </source>
</evidence>
<evidence type="ECO:0000313" key="3">
    <source>
        <dbReference type="EMBL" id="KAA2234747.1"/>
    </source>
</evidence>
<organism evidence="3 4">
    <name type="scientific">Salinarimonas soli</name>
    <dbReference type="NCBI Taxonomy" id="1638099"/>
    <lineage>
        <taxon>Bacteria</taxon>
        <taxon>Pseudomonadati</taxon>
        <taxon>Pseudomonadota</taxon>
        <taxon>Alphaproteobacteria</taxon>
        <taxon>Hyphomicrobiales</taxon>
        <taxon>Salinarimonadaceae</taxon>
        <taxon>Salinarimonas</taxon>
    </lineage>
</organism>
<evidence type="ECO:0000313" key="4">
    <source>
        <dbReference type="Proteomes" id="UP000323142"/>
    </source>
</evidence>
<dbReference type="AlphaFoldDB" id="A0A5B2V937"/>
<protein>
    <submittedName>
        <fullName evidence="3">Uncharacterized protein</fullName>
    </submittedName>
</protein>
<sequence length="94" mass="10880">MRMVDREARLQEQMPEPEREKPGTTDPAQELTERFHGAEDEEAKVRLCVEYRDELMNKARKVRRATTGQRFLAALRYWAVGLSLLLGGLYSLAE</sequence>
<feature type="region of interest" description="Disordered" evidence="1">
    <location>
        <begin position="1"/>
        <end position="36"/>
    </location>
</feature>
<reference evidence="3 4" key="2">
    <citation type="submission" date="2019-09" db="EMBL/GenBank/DDBJ databases">
        <authorList>
            <person name="Jin C."/>
        </authorList>
    </citation>
    <scope>NUCLEOTIDE SEQUENCE [LARGE SCALE GENOMIC DNA]</scope>
    <source>
        <strain evidence="3 4">BN140002</strain>
    </source>
</reference>
<keyword evidence="2" id="KW-0812">Transmembrane</keyword>
<keyword evidence="2" id="KW-0472">Membrane</keyword>
<dbReference type="RefSeq" id="WP_149821960.1">
    <property type="nucleotide sequence ID" value="NZ_VUOA01000044.1"/>
</dbReference>
<keyword evidence="2" id="KW-1133">Transmembrane helix</keyword>
<evidence type="ECO:0000256" key="2">
    <source>
        <dbReference type="SAM" id="Phobius"/>
    </source>
</evidence>
<reference evidence="3 4" key="1">
    <citation type="submission" date="2019-09" db="EMBL/GenBank/DDBJ databases">
        <title>Salinarimonas rosea gen. nov., sp. nov., a new member of the a-2 subgroup of the Proteobacteria.</title>
        <authorList>
            <person name="Liu J."/>
        </authorList>
    </citation>
    <scope>NUCLEOTIDE SEQUENCE [LARGE SCALE GENOMIC DNA]</scope>
    <source>
        <strain evidence="3 4">BN140002</strain>
    </source>
</reference>
<name>A0A5B2V937_9HYPH</name>